<evidence type="ECO:0000313" key="3">
    <source>
        <dbReference type="Proteomes" id="UP001501706"/>
    </source>
</evidence>
<organism evidence="2 3">
    <name type="scientific">Pigmentiphaga daeguensis</name>
    <dbReference type="NCBI Taxonomy" id="414049"/>
    <lineage>
        <taxon>Bacteria</taxon>
        <taxon>Pseudomonadati</taxon>
        <taxon>Pseudomonadota</taxon>
        <taxon>Betaproteobacteria</taxon>
        <taxon>Burkholderiales</taxon>
        <taxon>Alcaligenaceae</taxon>
        <taxon>Pigmentiphaga</taxon>
    </lineage>
</organism>
<evidence type="ECO:0000313" key="2">
    <source>
        <dbReference type="EMBL" id="GAA0526566.1"/>
    </source>
</evidence>
<proteinExistence type="predicted"/>
<comment type="caution">
    <text evidence="2">The sequence shown here is derived from an EMBL/GenBank/DDBJ whole genome shotgun (WGS) entry which is preliminary data.</text>
</comment>
<feature type="domain" description="HTH luxR-type" evidence="1">
    <location>
        <begin position="306"/>
        <end position="363"/>
    </location>
</feature>
<dbReference type="SMART" id="SM00421">
    <property type="entry name" value="HTH_LUXR"/>
    <property type="match status" value="1"/>
</dbReference>
<dbReference type="EMBL" id="BAAAEN010000027">
    <property type="protein sequence ID" value="GAA0526566.1"/>
    <property type="molecule type" value="Genomic_DNA"/>
</dbReference>
<dbReference type="Gene3D" id="1.10.10.10">
    <property type="entry name" value="Winged helix-like DNA-binding domain superfamily/Winged helix DNA-binding domain"/>
    <property type="match status" value="1"/>
</dbReference>
<dbReference type="InterPro" id="IPR036388">
    <property type="entry name" value="WH-like_DNA-bd_sf"/>
</dbReference>
<keyword evidence="3" id="KW-1185">Reference proteome</keyword>
<gene>
    <name evidence="2" type="ORF">GCM10009097_50160</name>
</gene>
<dbReference type="RefSeq" id="WP_343928420.1">
    <property type="nucleotide sequence ID" value="NZ_BAAAEN010000027.1"/>
</dbReference>
<protein>
    <submittedName>
        <fullName evidence="2">Helix-turn-helix transcriptional regulator</fullName>
    </submittedName>
</protein>
<accession>A0ABP3MSG8</accession>
<dbReference type="SUPFAM" id="SSF46894">
    <property type="entry name" value="C-terminal effector domain of the bipartite response regulators"/>
    <property type="match status" value="1"/>
</dbReference>
<evidence type="ECO:0000259" key="1">
    <source>
        <dbReference type="SMART" id="SM00421"/>
    </source>
</evidence>
<dbReference type="InterPro" id="IPR000792">
    <property type="entry name" value="Tscrpt_reg_LuxR_C"/>
</dbReference>
<reference evidence="3" key="1">
    <citation type="journal article" date="2019" name="Int. J. Syst. Evol. Microbiol.">
        <title>The Global Catalogue of Microorganisms (GCM) 10K type strain sequencing project: providing services to taxonomists for standard genome sequencing and annotation.</title>
        <authorList>
            <consortium name="The Broad Institute Genomics Platform"/>
            <consortium name="The Broad Institute Genome Sequencing Center for Infectious Disease"/>
            <person name="Wu L."/>
            <person name="Ma J."/>
        </authorList>
    </citation>
    <scope>NUCLEOTIDE SEQUENCE [LARGE SCALE GENOMIC DNA]</scope>
    <source>
        <strain evidence="3">JCM 14330</strain>
    </source>
</reference>
<name>A0ABP3MSG8_9BURK</name>
<sequence>MEKLALSIAHDLYGGVLGQEGWHAALKRIRNLTGAESACTVILDRRAPAAAVGDHSGGDERAFDEYTNRYSRYDPAENVRHRLQLGNWYIDWQWFTRHALDRDPFYQEFMRPYGLRSVHALPILKNGVAECCLSLQFPLSQPDTDEPSKSPLLRLLAPHLQQAATLRHEFLNLQQRAELAQQLLDDFSFPLLATDAQGRVYLSNRAGATWLSLPGNPFGASGLKPSRAGAGSRLAEALVAACTRRTRLATGAHVEFGTPPIRYAVVAMPLPEPMSFPLSTYEPLALVKVHTHDATPISAHRLLHALFGIPHAEYRLLLLLMQGHHVKECAQQLGVSQETTRTQLKSLFRRTQTSRQSQLIDLVRKLTYGHMD</sequence>
<dbReference type="Proteomes" id="UP001501706">
    <property type="component" value="Unassembled WGS sequence"/>
</dbReference>
<dbReference type="InterPro" id="IPR016032">
    <property type="entry name" value="Sig_transdc_resp-reg_C-effctor"/>
</dbReference>